<protein>
    <submittedName>
        <fullName evidence="3">Uncharacterized protein</fullName>
    </submittedName>
</protein>
<organism evidence="3 4">
    <name type="scientific">Claviceps africana</name>
    <dbReference type="NCBI Taxonomy" id="83212"/>
    <lineage>
        <taxon>Eukaryota</taxon>
        <taxon>Fungi</taxon>
        <taxon>Dikarya</taxon>
        <taxon>Ascomycota</taxon>
        <taxon>Pezizomycotina</taxon>
        <taxon>Sordariomycetes</taxon>
        <taxon>Hypocreomycetidae</taxon>
        <taxon>Hypocreales</taxon>
        <taxon>Clavicipitaceae</taxon>
        <taxon>Claviceps</taxon>
    </lineage>
</organism>
<comment type="caution">
    <text evidence="3">The sequence shown here is derived from an EMBL/GenBank/DDBJ whole genome shotgun (WGS) entry which is preliminary data.</text>
</comment>
<dbReference type="OrthoDB" id="4448936at2759"/>
<evidence type="ECO:0000256" key="1">
    <source>
        <dbReference type="SAM" id="Coils"/>
    </source>
</evidence>
<feature type="region of interest" description="Disordered" evidence="2">
    <location>
        <begin position="195"/>
        <end position="218"/>
    </location>
</feature>
<evidence type="ECO:0000256" key="2">
    <source>
        <dbReference type="SAM" id="MobiDB-lite"/>
    </source>
</evidence>
<reference evidence="3" key="1">
    <citation type="journal article" date="2020" name="bioRxiv">
        <title>Whole genome comparisons of ergot fungi reveals the divergence and evolution of species within the genus Claviceps are the result of varying mechanisms driving genome evolution and host range expansion.</title>
        <authorList>
            <person name="Wyka S.A."/>
            <person name="Mondo S.J."/>
            <person name="Liu M."/>
            <person name="Dettman J."/>
            <person name="Nalam V."/>
            <person name="Broders K.D."/>
        </authorList>
    </citation>
    <scope>NUCLEOTIDE SEQUENCE</scope>
    <source>
        <strain evidence="3">CCC 489</strain>
    </source>
</reference>
<sequence>MASSRSGHAEERVASQRAGSPSNQQSQLSSPTPDGQSTTSTYNGSSDVGACSRCSSTDSHSRTRNRQYRQNGTTGHPSSPPSLSRTPSDKAEEAADGGLLHTPPPRLPSPSAASSMAFSTPGFSISPLRRPLSYSTPPEGIDAVTSRAARHDIARRLSQLARRLTFDGPNGMNETMLSTQLEQLEKVVCAALSPGALKPQHPPSLGSPARSDGGSALASPVSSLFKSRFSDLSASLHREREAERKVEDEPPQKKGMSASQAKKVIAEMGKLNDELSAVVSNLKARQEESEHIQGLLIERAERAAQRIIFLQNRIAYLEQELQENDEELQHLRICLKAVEIQVPPHPDKELQRCIAAFKDDYQALKRKRAHRASIASVKGFHSSQPRSPVR</sequence>
<accession>A0A8K0NHD9</accession>
<evidence type="ECO:0000313" key="4">
    <source>
        <dbReference type="Proteomes" id="UP000811619"/>
    </source>
</evidence>
<proteinExistence type="predicted"/>
<evidence type="ECO:0000313" key="3">
    <source>
        <dbReference type="EMBL" id="KAG5913251.1"/>
    </source>
</evidence>
<dbReference type="AlphaFoldDB" id="A0A8K0NHD9"/>
<name>A0A8K0NHD9_9HYPO</name>
<feature type="compositionally biased region" description="Low complexity" evidence="2">
    <location>
        <begin position="109"/>
        <end position="121"/>
    </location>
</feature>
<gene>
    <name evidence="3" type="ORF">E4U42_001341</name>
</gene>
<feature type="region of interest" description="Disordered" evidence="2">
    <location>
        <begin position="236"/>
        <end position="259"/>
    </location>
</feature>
<feature type="region of interest" description="Disordered" evidence="2">
    <location>
        <begin position="1"/>
        <end position="142"/>
    </location>
</feature>
<dbReference type="Proteomes" id="UP000811619">
    <property type="component" value="Unassembled WGS sequence"/>
</dbReference>
<feature type="compositionally biased region" description="Polar residues" evidence="2">
    <location>
        <begin position="34"/>
        <end position="46"/>
    </location>
</feature>
<dbReference type="EMBL" id="SRPY01001391">
    <property type="protein sequence ID" value="KAG5913251.1"/>
    <property type="molecule type" value="Genomic_DNA"/>
</dbReference>
<keyword evidence="1" id="KW-0175">Coiled coil</keyword>
<keyword evidence="4" id="KW-1185">Reference proteome</keyword>
<feature type="compositionally biased region" description="Basic and acidic residues" evidence="2">
    <location>
        <begin position="236"/>
        <end position="252"/>
    </location>
</feature>
<feature type="compositionally biased region" description="Low complexity" evidence="2">
    <location>
        <begin position="20"/>
        <end position="33"/>
    </location>
</feature>
<feature type="coiled-coil region" evidence="1">
    <location>
        <begin position="300"/>
        <end position="327"/>
    </location>
</feature>